<dbReference type="SUPFAM" id="SSF109640">
    <property type="entry name" value="KRAB domain (Kruppel-associated box)"/>
    <property type="match status" value="1"/>
</dbReference>
<evidence type="ECO:0000313" key="3">
    <source>
        <dbReference type="Proteomes" id="UP000694399"/>
    </source>
</evidence>
<dbReference type="Proteomes" id="UP000694399">
    <property type="component" value="Unassembled WGS sequence"/>
</dbReference>
<dbReference type="SMART" id="SM00349">
    <property type="entry name" value="KRAB"/>
    <property type="match status" value="1"/>
</dbReference>
<dbReference type="InterPro" id="IPR001909">
    <property type="entry name" value="KRAB"/>
</dbReference>
<dbReference type="Gene3D" id="6.10.140.140">
    <property type="match status" value="1"/>
</dbReference>
<reference evidence="2" key="1">
    <citation type="submission" date="2025-08" db="UniProtKB">
        <authorList>
            <consortium name="Ensembl"/>
        </authorList>
    </citation>
    <scope>IDENTIFICATION</scope>
</reference>
<dbReference type="PANTHER" id="PTHR23232">
    <property type="entry name" value="KRAB DOMAIN C2H2 ZINC FINGER"/>
    <property type="match status" value="1"/>
</dbReference>
<dbReference type="CDD" id="cd07765">
    <property type="entry name" value="KRAB_A-box"/>
    <property type="match status" value="1"/>
</dbReference>
<evidence type="ECO:0000313" key="2">
    <source>
        <dbReference type="Ensembl" id="ENSPLOP00000025379.1"/>
    </source>
</evidence>
<accession>A0A8C8XYK4</accession>
<sequence>MAEAATETDRNIVTFEDVCIYFSREEWDLLDEAQKCLYCHVVLENFLLVTSLGLIISRYHLIPQPQPAWNHPHLIQHQKVHTTARLMGEVNVESSLLRIPASLYTRDITPEQRLMCSANPGASTENIPTWLGT</sequence>
<feature type="domain" description="KRAB" evidence="1">
    <location>
        <begin position="13"/>
        <end position="84"/>
    </location>
</feature>
<keyword evidence="3" id="KW-1185">Reference proteome</keyword>
<dbReference type="InterPro" id="IPR050169">
    <property type="entry name" value="Krueppel_C2H2_ZnF"/>
</dbReference>
<protein>
    <recommendedName>
        <fullName evidence="1">KRAB domain-containing protein</fullName>
    </recommendedName>
</protein>
<dbReference type="AlphaFoldDB" id="A0A8C8XYK4"/>
<dbReference type="PANTHER" id="PTHR23232:SF133">
    <property type="entry name" value="RIKEN CDNA 1700020N01 GENE"/>
    <property type="match status" value="1"/>
</dbReference>
<dbReference type="Ensembl" id="ENSPLOT00000028016.1">
    <property type="protein sequence ID" value="ENSPLOP00000025379.1"/>
    <property type="gene ID" value="ENSPLOG00000018607.1"/>
</dbReference>
<dbReference type="Pfam" id="PF01352">
    <property type="entry name" value="KRAB"/>
    <property type="match status" value="1"/>
</dbReference>
<organism evidence="2 3">
    <name type="scientific">Panthera leo</name>
    <name type="common">Lion</name>
    <dbReference type="NCBI Taxonomy" id="9689"/>
    <lineage>
        <taxon>Eukaryota</taxon>
        <taxon>Metazoa</taxon>
        <taxon>Chordata</taxon>
        <taxon>Craniata</taxon>
        <taxon>Vertebrata</taxon>
        <taxon>Euteleostomi</taxon>
        <taxon>Mammalia</taxon>
        <taxon>Eutheria</taxon>
        <taxon>Laurasiatheria</taxon>
        <taxon>Carnivora</taxon>
        <taxon>Feliformia</taxon>
        <taxon>Felidae</taxon>
        <taxon>Pantherinae</taxon>
        <taxon>Panthera</taxon>
    </lineage>
</organism>
<evidence type="ECO:0000259" key="1">
    <source>
        <dbReference type="PROSITE" id="PS50805"/>
    </source>
</evidence>
<proteinExistence type="predicted"/>
<name>A0A8C8XYK4_PANLE</name>
<reference evidence="2" key="2">
    <citation type="submission" date="2025-09" db="UniProtKB">
        <authorList>
            <consortium name="Ensembl"/>
        </authorList>
    </citation>
    <scope>IDENTIFICATION</scope>
</reference>
<dbReference type="GO" id="GO:0006355">
    <property type="term" value="P:regulation of DNA-templated transcription"/>
    <property type="evidence" value="ECO:0007669"/>
    <property type="project" value="InterPro"/>
</dbReference>
<dbReference type="InterPro" id="IPR036051">
    <property type="entry name" value="KRAB_dom_sf"/>
</dbReference>
<dbReference type="PROSITE" id="PS50805">
    <property type="entry name" value="KRAB"/>
    <property type="match status" value="1"/>
</dbReference>
<dbReference type="GeneTree" id="ENSGT00950000183442"/>